<dbReference type="InterPro" id="IPR055178">
    <property type="entry name" value="RsdA/BaiN/AoA(So)-like_dom"/>
</dbReference>
<accession>U2QAH5</accession>
<dbReference type="InterPro" id="IPR004792">
    <property type="entry name" value="BaiN-like"/>
</dbReference>
<keyword evidence="7" id="KW-1185">Reference proteome</keyword>
<evidence type="ECO:0000313" key="7">
    <source>
        <dbReference type="Proteomes" id="UP000016648"/>
    </source>
</evidence>
<comment type="cofactor">
    <cofactor evidence="1">
        <name>FAD</name>
        <dbReference type="ChEBI" id="CHEBI:57692"/>
    </cofactor>
</comment>
<dbReference type="InterPro" id="IPR057661">
    <property type="entry name" value="RsdA/BaiN/AoA(So)_Rossmann"/>
</dbReference>
<dbReference type="Pfam" id="PF22780">
    <property type="entry name" value="HI0933_like_1st"/>
    <property type="match status" value="1"/>
</dbReference>
<dbReference type="PANTHER" id="PTHR42887">
    <property type="entry name" value="OS12G0638800 PROTEIN"/>
    <property type="match status" value="1"/>
</dbReference>
<dbReference type="PANTHER" id="PTHR42887:SF2">
    <property type="entry name" value="OS12G0638800 PROTEIN"/>
    <property type="match status" value="1"/>
</dbReference>
<dbReference type="PRINTS" id="PR00368">
    <property type="entry name" value="FADPNR"/>
</dbReference>
<comment type="caution">
    <text evidence="6">The sequence shown here is derived from an EMBL/GenBank/DDBJ whole genome shotgun (WGS) entry which is preliminary data.</text>
</comment>
<name>U2QAH5_9BACT</name>
<organism evidence="6 7">
    <name type="scientific">Segatella baroniae F0067</name>
    <dbReference type="NCBI Taxonomy" id="1115809"/>
    <lineage>
        <taxon>Bacteria</taxon>
        <taxon>Pseudomonadati</taxon>
        <taxon>Bacteroidota</taxon>
        <taxon>Bacteroidia</taxon>
        <taxon>Bacteroidales</taxon>
        <taxon>Prevotellaceae</taxon>
        <taxon>Segatella</taxon>
    </lineage>
</organism>
<feature type="domain" description="RsdA/BaiN/AoA(So)-like insert" evidence="5">
    <location>
        <begin position="191"/>
        <end position="352"/>
    </location>
</feature>
<dbReference type="Gene3D" id="3.50.50.60">
    <property type="entry name" value="FAD/NAD(P)-binding domain"/>
    <property type="match status" value="1"/>
</dbReference>
<sequence>MNISNHIAVIGGGAAGFFAAITAKQNCPSASVAIYEKTGKVLAKVGVSGGGHCNLTNSFANVSDLRHVYPRGHKLMKRLFNQFDYRQAYQWFEEKGVELVTQEDQCVFPKAQDSQAVIKCLTHEARRLGVEIQLHHCLSGITPTEDGRLEVSFEDKPARRFDNVIITTGGSPQLKGLQQHAQTGHEIVEPVPSLFTFCVEDKAFTNLTGAVVDPVGLSIPSTKFKSEGALLITHWGMSGPATLKLSAHAARHLHEQAYEVDVAINWVGETNTTIVQQRLSELAQGNLKKQLGSVAPFRLTSRIWLYLLERTGLDSKKRWGELGRKGMNKLTETLTNDVHAIHGKGRFKDEFVTCGGVSLQSVNLSTLESKACRHLYFAGEVLDVDGITGGFNLQAAWTTGYVAGKAAAESIET</sequence>
<dbReference type="PRINTS" id="PR00411">
    <property type="entry name" value="PNDRDTASEI"/>
</dbReference>
<evidence type="ECO:0000259" key="5">
    <source>
        <dbReference type="Pfam" id="PF22780"/>
    </source>
</evidence>
<dbReference type="Pfam" id="PF03486">
    <property type="entry name" value="HI0933_like"/>
    <property type="match status" value="1"/>
</dbReference>
<gene>
    <name evidence="6" type="ORF">HMPREF9135_0995</name>
</gene>
<dbReference type="SUPFAM" id="SSF51905">
    <property type="entry name" value="FAD/NAD(P)-binding domain"/>
    <property type="match status" value="1"/>
</dbReference>
<dbReference type="PATRIC" id="fig|1115809.3.peg.2430"/>
<proteinExistence type="predicted"/>
<dbReference type="InterPro" id="IPR036188">
    <property type="entry name" value="FAD/NAD-bd_sf"/>
</dbReference>
<dbReference type="Gene3D" id="2.40.30.10">
    <property type="entry name" value="Translation factors"/>
    <property type="match status" value="1"/>
</dbReference>
<dbReference type="Proteomes" id="UP000016648">
    <property type="component" value="Unassembled WGS sequence"/>
</dbReference>
<keyword evidence="3" id="KW-0274">FAD</keyword>
<dbReference type="NCBIfam" id="TIGR00275">
    <property type="entry name" value="aminoacetone oxidase family FAD-binding enzyme"/>
    <property type="match status" value="1"/>
</dbReference>
<feature type="domain" description="RsdA/BaiN/AoA(So)-like Rossmann fold-like" evidence="4">
    <location>
        <begin position="6"/>
        <end position="405"/>
    </location>
</feature>
<evidence type="ECO:0000313" key="6">
    <source>
        <dbReference type="EMBL" id="ERK38328.1"/>
    </source>
</evidence>
<evidence type="ECO:0000256" key="3">
    <source>
        <dbReference type="ARBA" id="ARBA00022827"/>
    </source>
</evidence>
<evidence type="ECO:0000256" key="2">
    <source>
        <dbReference type="ARBA" id="ARBA00022630"/>
    </source>
</evidence>
<dbReference type="AlphaFoldDB" id="U2QAH5"/>
<dbReference type="EMBL" id="AWEY01000039">
    <property type="protein sequence ID" value="ERK38328.1"/>
    <property type="molecule type" value="Genomic_DNA"/>
</dbReference>
<dbReference type="RefSeq" id="WP_021590590.1">
    <property type="nucleotide sequence ID" value="NZ_AWEY01000039.1"/>
</dbReference>
<dbReference type="Gene3D" id="1.10.8.260">
    <property type="entry name" value="HI0933 insert domain-like"/>
    <property type="match status" value="1"/>
</dbReference>
<dbReference type="SUPFAM" id="SSF160996">
    <property type="entry name" value="HI0933 insert domain-like"/>
    <property type="match status" value="1"/>
</dbReference>
<dbReference type="InterPro" id="IPR023166">
    <property type="entry name" value="BaiN-like_dom_sf"/>
</dbReference>
<keyword evidence="2" id="KW-0285">Flavoprotein</keyword>
<evidence type="ECO:0000259" key="4">
    <source>
        <dbReference type="Pfam" id="PF03486"/>
    </source>
</evidence>
<reference evidence="6 7" key="1">
    <citation type="submission" date="2013-08" db="EMBL/GenBank/DDBJ databases">
        <authorList>
            <person name="Durkin A.S."/>
            <person name="Haft D.R."/>
            <person name="McCorrison J."/>
            <person name="Torralba M."/>
            <person name="Gillis M."/>
            <person name="Haft D.H."/>
            <person name="Methe B."/>
            <person name="Sutton G."/>
            <person name="Nelson K.E."/>
        </authorList>
    </citation>
    <scope>NUCLEOTIDE SEQUENCE [LARGE SCALE GENOMIC DNA]</scope>
    <source>
        <strain evidence="6 7">F0067</strain>
    </source>
</reference>
<protein>
    <submittedName>
        <fullName evidence="6">Flavoprotein family protein</fullName>
    </submittedName>
</protein>
<evidence type="ECO:0000256" key="1">
    <source>
        <dbReference type="ARBA" id="ARBA00001974"/>
    </source>
</evidence>